<dbReference type="Proteomes" id="UP001189429">
    <property type="component" value="Unassembled WGS sequence"/>
</dbReference>
<sequence>MSEGDGAGSTGLRDDVAKPSENFGWYMYDFANSPYYQVYVGLILPSLLKWLAEAAALQHSKDTGLPLDVDSEYMEMPVLGISAGSFPLVVNVVTCFFQVVCFLTFASYADYGSSRKSYLVALTWAGGVTLFMSIFCLSGSLWWLAGLVRIASGIFFGLSLVYYNAFLPLLADAQPEVVESRSGGIPAEIQDAKSEALDRLSGRGMMVG</sequence>
<keyword evidence="3 6" id="KW-0812">Transmembrane</keyword>
<evidence type="ECO:0000256" key="5">
    <source>
        <dbReference type="ARBA" id="ARBA00023136"/>
    </source>
</evidence>
<evidence type="ECO:0000256" key="6">
    <source>
        <dbReference type="SAM" id="Phobius"/>
    </source>
</evidence>
<evidence type="ECO:0000256" key="2">
    <source>
        <dbReference type="ARBA" id="ARBA00022448"/>
    </source>
</evidence>
<comment type="caution">
    <text evidence="7">The sequence shown here is derived from an EMBL/GenBank/DDBJ whole genome shotgun (WGS) entry which is preliminary data.</text>
</comment>
<dbReference type="PANTHER" id="PTHR23519">
    <property type="entry name" value="AUTOPHAGY-RELATED PROTEIN 22"/>
    <property type="match status" value="1"/>
</dbReference>
<feature type="transmembrane region" description="Helical" evidence="6">
    <location>
        <begin position="86"/>
        <end position="106"/>
    </location>
</feature>
<protein>
    <recommendedName>
        <fullName evidence="9">Autophagy-related protein</fullName>
    </recommendedName>
</protein>
<evidence type="ECO:0008006" key="9">
    <source>
        <dbReference type="Google" id="ProtNLM"/>
    </source>
</evidence>
<keyword evidence="5 6" id="KW-0472">Membrane</keyword>
<keyword evidence="8" id="KW-1185">Reference proteome</keyword>
<name>A0ABN9X941_9DINO</name>
<dbReference type="EMBL" id="CAUYUJ010019867">
    <property type="protein sequence ID" value="CAK0894244.1"/>
    <property type="molecule type" value="Genomic_DNA"/>
</dbReference>
<feature type="transmembrane region" description="Helical" evidence="6">
    <location>
        <begin position="150"/>
        <end position="171"/>
    </location>
</feature>
<evidence type="ECO:0000313" key="8">
    <source>
        <dbReference type="Proteomes" id="UP001189429"/>
    </source>
</evidence>
<accession>A0ABN9X941</accession>
<organism evidence="7 8">
    <name type="scientific">Prorocentrum cordatum</name>
    <dbReference type="NCBI Taxonomy" id="2364126"/>
    <lineage>
        <taxon>Eukaryota</taxon>
        <taxon>Sar</taxon>
        <taxon>Alveolata</taxon>
        <taxon>Dinophyceae</taxon>
        <taxon>Prorocentrales</taxon>
        <taxon>Prorocentraceae</taxon>
        <taxon>Prorocentrum</taxon>
    </lineage>
</organism>
<feature type="transmembrane region" description="Helical" evidence="6">
    <location>
        <begin position="118"/>
        <end position="144"/>
    </location>
</feature>
<evidence type="ECO:0000256" key="4">
    <source>
        <dbReference type="ARBA" id="ARBA00022989"/>
    </source>
</evidence>
<dbReference type="InterPro" id="IPR050495">
    <property type="entry name" value="ATG22/LtaA_families"/>
</dbReference>
<keyword evidence="2" id="KW-0813">Transport</keyword>
<evidence type="ECO:0000313" key="7">
    <source>
        <dbReference type="EMBL" id="CAK0894244.1"/>
    </source>
</evidence>
<evidence type="ECO:0000256" key="1">
    <source>
        <dbReference type="ARBA" id="ARBA00004127"/>
    </source>
</evidence>
<dbReference type="PANTHER" id="PTHR23519:SF1">
    <property type="entry name" value="AUTOPHAGY-RELATED PROTEIN 22"/>
    <property type="match status" value="1"/>
</dbReference>
<proteinExistence type="predicted"/>
<keyword evidence="4 6" id="KW-1133">Transmembrane helix</keyword>
<dbReference type="Pfam" id="PF11700">
    <property type="entry name" value="ATG22"/>
    <property type="match status" value="1"/>
</dbReference>
<feature type="non-terminal residue" evidence="7">
    <location>
        <position position="208"/>
    </location>
</feature>
<reference evidence="7" key="1">
    <citation type="submission" date="2023-10" db="EMBL/GenBank/DDBJ databases">
        <authorList>
            <person name="Chen Y."/>
            <person name="Shah S."/>
            <person name="Dougan E. K."/>
            <person name="Thang M."/>
            <person name="Chan C."/>
        </authorList>
    </citation>
    <scope>NUCLEOTIDE SEQUENCE [LARGE SCALE GENOMIC DNA]</scope>
</reference>
<comment type="subcellular location">
    <subcellularLocation>
        <location evidence="1">Endomembrane system</location>
        <topology evidence="1">Multi-pass membrane protein</topology>
    </subcellularLocation>
</comment>
<evidence type="ECO:0000256" key="3">
    <source>
        <dbReference type="ARBA" id="ARBA00022692"/>
    </source>
</evidence>
<dbReference type="InterPro" id="IPR024671">
    <property type="entry name" value="Atg22-like"/>
</dbReference>
<gene>
    <name evidence="7" type="ORF">PCOR1329_LOCUS73334</name>
</gene>